<dbReference type="PANTHER" id="PTHR48207:SF4">
    <property type="entry name" value="BLL6097 PROTEIN"/>
    <property type="match status" value="1"/>
</dbReference>
<dbReference type="EMBL" id="VSSQ01039100">
    <property type="protein sequence ID" value="MPM92113.1"/>
    <property type="molecule type" value="Genomic_DNA"/>
</dbReference>
<dbReference type="PANTHER" id="PTHR48207">
    <property type="entry name" value="SUCCINATE--HYDROXYMETHYLGLUTARATE COA-TRANSFERASE"/>
    <property type="match status" value="1"/>
</dbReference>
<dbReference type="InterPro" id="IPR003673">
    <property type="entry name" value="CoA-Trfase_fam_III"/>
</dbReference>
<dbReference type="InterPro" id="IPR044855">
    <property type="entry name" value="CoA-Trfase_III_dom3_sf"/>
</dbReference>
<dbReference type="Pfam" id="PF02515">
    <property type="entry name" value="CoA_transf_3"/>
    <property type="match status" value="1"/>
</dbReference>
<dbReference type="AlphaFoldDB" id="A0A645DU48"/>
<comment type="caution">
    <text evidence="2">The sequence shown here is derived from an EMBL/GenBank/DDBJ whole genome shotgun (WGS) entry which is preliminary data.</text>
</comment>
<dbReference type="Gene3D" id="3.30.1540.10">
    <property type="entry name" value="formyl-coa transferase, domain 3"/>
    <property type="match status" value="1"/>
</dbReference>
<dbReference type="Gene3D" id="3.40.50.10540">
    <property type="entry name" value="Crotonobetainyl-coa:carnitine coa-transferase, domain 1"/>
    <property type="match status" value="1"/>
</dbReference>
<dbReference type="InterPro" id="IPR050483">
    <property type="entry name" value="CoA-transferase_III_domain"/>
</dbReference>
<accession>A0A645DU48</accession>
<proteinExistence type="predicted"/>
<evidence type="ECO:0000313" key="2">
    <source>
        <dbReference type="EMBL" id="MPM92113.1"/>
    </source>
</evidence>
<dbReference type="EC" id="2.8.3.19" evidence="2"/>
<organism evidence="2">
    <name type="scientific">bioreactor metagenome</name>
    <dbReference type="NCBI Taxonomy" id="1076179"/>
    <lineage>
        <taxon>unclassified sequences</taxon>
        <taxon>metagenomes</taxon>
        <taxon>ecological metagenomes</taxon>
    </lineage>
</organism>
<sequence>MGDSGRQLTLNNLTSDGDSVNFQIINRGKESYAADLKNPEDLKSVRRLIDRADVMISNFRPGIMERMGLDYETVKKTNPGIVYGTVTGYGTEGPWVKKPGQDLLAQVISGAAYLTGDRDDPPIALGLSLADSITGTHLAQGLLACLVRRGKTGVGGKVEVSLLESMMDLQFESFSNYLNGDGRLPQRSKLGNANVDLGAPYGIYKTKDGFIAVSMGSVKALGALLDEPGLMGDDDPMEKRDELKDIIARRLATDTTAHWLEVLQKGDFWCGEIYDWDQMERSEFFTALDTLIDIRRPDLKDPIWTTKCPIRVNGKRAGEGTFAPRLGADTEKLRREFGL</sequence>
<reference evidence="2" key="1">
    <citation type="submission" date="2019-08" db="EMBL/GenBank/DDBJ databases">
        <authorList>
            <person name="Kucharzyk K."/>
            <person name="Murdoch R.W."/>
            <person name="Higgins S."/>
            <person name="Loffler F."/>
        </authorList>
    </citation>
    <scope>NUCLEOTIDE SEQUENCE</scope>
</reference>
<gene>
    <name evidence="2" type="primary">uctC_20</name>
    <name evidence="2" type="ORF">SDC9_139247</name>
</gene>
<dbReference type="GO" id="GO:0008410">
    <property type="term" value="F:CoA-transferase activity"/>
    <property type="evidence" value="ECO:0007669"/>
    <property type="project" value="TreeGrafter"/>
</dbReference>
<dbReference type="SUPFAM" id="SSF89796">
    <property type="entry name" value="CoA-transferase family III (CaiB/BaiF)"/>
    <property type="match status" value="1"/>
</dbReference>
<dbReference type="InterPro" id="IPR023606">
    <property type="entry name" value="CoA-Trfase_III_dom_1_sf"/>
</dbReference>
<protein>
    <submittedName>
        <fullName evidence="2">Acetyl-CoA:oxalate CoA-transferase</fullName>
        <ecNumber evidence="2">2.8.3.19</ecNumber>
    </submittedName>
</protein>
<evidence type="ECO:0000256" key="1">
    <source>
        <dbReference type="ARBA" id="ARBA00022679"/>
    </source>
</evidence>
<name>A0A645DU48_9ZZZZ</name>
<keyword evidence="1 2" id="KW-0808">Transferase</keyword>